<proteinExistence type="inferred from homology"/>
<evidence type="ECO:0000256" key="2">
    <source>
        <dbReference type="ARBA" id="ARBA00022679"/>
    </source>
</evidence>
<dbReference type="Gene3D" id="3.40.50.2000">
    <property type="entry name" value="Glycogen Phosphorylase B"/>
    <property type="match status" value="2"/>
</dbReference>
<keyword evidence="3" id="KW-0328">Glycosyltransferase</keyword>
<evidence type="ECO:0000256" key="1">
    <source>
        <dbReference type="ARBA" id="ARBA00009995"/>
    </source>
</evidence>
<dbReference type="GO" id="GO:0080043">
    <property type="term" value="F:quercetin 3-O-glucosyltransferase activity"/>
    <property type="evidence" value="ECO:0007669"/>
    <property type="project" value="TreeGrafter"/>
</dbReference>
<evidence type="ECO:0000256" key="3">
    <source>
        <dbReference type="RuleBase" id="RU003718"/>
    </source>
</evidence>
<dbReference type="PANTHER" id="PTHR11926:SF1392">
    <property type="entry name" value="GLYCOSYLTRANSFERASE"/>
    <property type="match status" value="1"/>
</dbReference>
<organism evidence="5 6">
    <name type="scientific">Lactuca saligna</name>
    <name type="common">Willowleaf lettuce</name>
    <dbReference type="NCBI Taxonomy" id="75948"/>
    <lineage>
        <taxon>Eukaryota</taxon>
        <taxon>Viridiplantae</taxon>
        <taxon>Streptophyta</taxon>
        <taxon>Embryophyta</taxon>
        <taxon>Tracheophyta</taxon>
        <taxon>Spermatophyta</taxon>
        <taxon>Magnoliopsida</taxon>
        <taxon>eudicotyledons</taxon>
        <taxon>Gunneridae</taxon>
        <taxon>Pentapetalae</taxon>
        <taxon>asterids</taxon>
        <taxon>campanulids</taxon>
        <taxon>Asterales</taxon>
        <taxon>Asteraceae</taxon>
        <taxon>Cichorioideae</taxon>
        <taxon>Cichorieae</taxon>
        <taxon>Lactucinae</taxon>
        <taxon>Lactuca</taxon>
    </lineage>
</organism>
<dbReference type="EMBL" id="OX465078">
    <property type="protein sequence ID" value="CAI9271223.1"/>
    <property type="molecule type" value="Genomic_DNA"/>
</dbReference>
<keyword evidence="2 3" id="KW-0808">Transferase</keyword>
<dbReference type="FunFam" id="3.40.50.2000:FF:000040">
    <property type="entry name" value="UDP-glycosyltransferase 76C1"/>
    <property type="match status" value="1"/>
</dbReference>
<dbReference type="GO" id="GO:0080044">
    <property type="term" value="F:quercetin 7-O-glucosyltransferase activity"/>
    <property type="evidence" value="ECO:0007669"/>
    <property type="project" value="TreeGrafter"/>
</dbReference>
<dbReference type="PANTHER" id="PTHR11926">
    <property type="entry name" value="GLUCOSYL/GLUCURONOSYL TRANSFERASES"/>
    <property type="match status" value="1"/>
</dbReference>
<keyword evidence="6" id="KW-1185">Reference proteome</keyword>
<dbReference type="SUPFAM" id="SSF53756">
    <property type="entry name" value="UDP-Glycosyltransferase/glycogen phosphorylase"/>
    <property type="match status" value="1"/>
</dbReference>
<accession>A0AA35VLN7</accession>
<gene>
    <name evidence="5" type="ORF">LSALG_LOCUS11499</name>
</gene>
<comment type="similarity">
    <text evidence="1 3">Belongs to the UDP-glycosyltransferase family.</text>
</comment>
<evidence type="ECO:0000313" key="6">
    <source>
        <dbReference type="Proteomes" id="UP001177003"/>
    </source>
</evidence>
<evidence type="ECO:0000313" key="5">
    <source>
        <dbReference type="EMBL" id="CAI9271223.1"/>
    </source>
</evidence>
<dbReference type="EC" id="2.4.1.-" evidence="4"/>
<name>A0AA35VLN7_LACSI</name>
<dbReference type="Proteomes" id="UP001177003">
    <property type="component" value="Chromosome 2"/>
</dbReference>
<dbReference type="PROSITE" id="PS00375">
    <property type="entry name" value="UDPGT"/>
    <property type="match status" value="1"/>
</dbReference>
<sequence>MSTHVLIFPLPMQGPVNCVLKLAELLCISGISVTVLNTDHIQRNLLRHTNVLSRFSRYPNFHFQTISDGLPDDHPRSTARYNEVFEGMKTVTEPAFRDMMVSGCFSCKSDSPVTVVIPDGLFSFALDVAEEIQIPLIYFETVSPCALWTYLCLPKLIGAGEVPFNGIDLDVLIKNVPGTEAFLRRRDLPGFYRYDNLTNPVMQIIMNEARQVPRAHGVILNTFEALDASILDQIRSLCPNIYCIGPLHTLLKSRLPKSTQHNVSNSLWTENRDCLSWLDTQLPKSVVYVSIGSMATMTVDQFVEIWHGLVNSGYPFLFVKRPGSVTGDYDESKVPGNLVGETNRRGFITTWVPQEEVLAHSAIGGFLTHSGWNSTVESMVEGVPMICWPLKVDQNVNSRFVSEVWKIGIDIKDTCDRFVVEKAVKDVLDVRRSEFFRSTKVVAEAGAKSVSENGSSWMDLNRLVEDLKSNDFVCK</sequence>
<dbReference type="InterPro" id="IPR002213">
    <property type="entry name" value="UDP_glucos_trans"/>
</dbReference>
<dbReference type="AlphaFoldDB" id="A0AA35VLN7"/>
<dbReference type="Pfam" id="PF00201">
    <property type="entry name" value="UDPGT"/>
    <property type="match status" value="1"/>
</dbReference>
<dbReference type="CDD" id="cd03784">
    <property type="entry name" value="GT1_Gtf-like"/>
    <property type="match status" value="1"/>
</dbReference>
<reference evidence="5" key="1">
    <citation type="submission" date="2023-04" db="EMBL/GenBank/DDBJ databases">
        <authorList>
            <person name="Vijverberg K."/>
            <person name="Xiong W."/>
            <person name="Schranz E."/>
        </authorList>
    </citation>
    <scope>NUCLEOTIDE SEQUENCE</scope>
</reference>
<dbReference type="InterPro" id="IPR035595">
    <property type="entry name" value="UDP_glycos_trans_CS"/>
</dbReference>
<protein>
    <recommendedName>
        <fullName evidence="4">Glycosyltransferase</fullName>
        <ecNumber evidence="4">2.4.1.-</ecNumber>
    </recommendedName>
</protein>
<evidence type="ECO:0000256" key="4">
    <source>
        <dbReference type="RuleBase" id="RU362057"/>
    </source>
</evidence>